<comment type="caution">
    <text evidence="2">The sequence shown here is derived from an EMBL/GenBank/DDBJ whole genome shotgun (WGS) entry which is preliminary data.</text>
</comment>
<reference evidence="2 3" key="1">
    <citation type="journal article" date="2019" name="Int. J. Syst. Evol. Microbiol.">
        <title>The Global Catalogue of Microorganisms (GCM) 10K type strain sequencing project: providing services to taxonomists for standard genome sequencing and annotation.</title>
        <authorList>
            <consortium name="The Broad Institute Genomics Platform"/>
            <consortium name="The Broad Institute Genome Sequencing Center for Infectious Disease"/>
            <person name="Wu L."/>
            <person name="Ma J."/>
        </authorList>
    </citation>
    <scope>NUCLEOTIDE SEQUENCE [LARGE SCALE GENOMIC DNA]</scope>
    <source>
        <strain evidence="2 3">CGMCC 1.12543</strain>
    </source>
</reference>
<feature type="transmembrane region" description="Helical" evidence="1">
    <location>
        <begin position="420"/>
        <end position="439"/>
    </location>
</feature>
<feature type="transmembrane region" description="Helical" evidence="1">
    <location>
        <begin position="30"/>
        <end position="48"/>
    </location>
</feature>
<feature type="transmembrane region" description="Helical" evidence="1">
    <location>
        <begin position="166"/>
        <end position="187"/>
    </location>
</feature>
<keyword evidence="1" id="KW-0472">Membrane</keyword>
<evidence type="ECO:0000313" key="2">
    <source>
        <dbReference type="EMBL" id="MFC5970059.1"/>
    </source>
</evidence>
<proteinExistence type="predicted"/>
<feature type="transmembrane region" description="Helical" evidence="1">
    <location>
        <begin position="337"/>
        <end position="355"/>
    </location>
</feature>
<feature type="transmembrane region" description="Helical" evidence="1">
    <location>
        <begin position="193"/>
        <end position="210"/>
    </location>
</feature>
<feature type="transmembrane region" description="Helical" evidence="1">
    <location>
        <begin position="7"/>
        <end position="24"/>
    </location>
</feature>
<dbReference type="Proteomes" id="UP001596099">
    <property type="component" value="Unassembled WGS sequence"/>
</dbReference>
<keyword evidence="3" id="KW-1185">Reference proteome</keyword>
<dbReference type="AlphaFoldDB" id="A0ABD5RHJ7"/>
<gene>
    <name evidence="2" type="ORF">ACFPYI_01825</name>
</gene>
<dbReference type="RefSeq" id="WP_247418691.1">
    <property type="nucleotide sequence ID" value="NZ_JALLGW010000002.1"/>
</dbReference>
<organism evidence="2 3">
    <name type="scientific">Halomarina salina</name>
    <dbReference type="NCBI Taxonomy" id="1872699"/>
    <lineage>
        <taxon>Archaea</taxon>
        <taxon>Methanobacteriati</taxon>
        <taxon>Methanobacteriota</taxon>
        <taxon>Stenosarchaea group</taxon>
        <taxon>Halobacteria</taxon>
        <taxon>Halobacteriales</taxon>
        <taxon>Natronomonadaceae</taxon>
        <taxon>Halomarina</taxon>
    </lineage>
</organism>
<accession>A0ABD5RHJ7</accession>
<evidence type="ECO:0000313" key="3">
    <source>
        <dbReference type="Proteomes" id="UP001596099"/>
    </source>
</evidence>
<feature type="transmembrane region" description="Helical" evidence="1">
    <location>
        <begin position="391"/>
        <end position="408"/>
    </location>
</feature>
<keyword evidence="1" id="KW-1133">Transmembrane helix</keyword>
<feature type="transmembrane region" description="Helical" evidence="1">
    <location>
        <begin position="361"/>
        <end position="384"/>
    </location>
</feature>
<keyword evidence="1" id="KW-0812">Transmembrane</keyword>
<protein>
    <recommendedName>
        <fullName evidence="4">Glycosyltransferase RgtA/B/C/D-like domain-containing protein</fullName>
    </recommendedName>
</protein>
<feature type="transmembrane region" description="Helical" evidence="1">
    <location>
        <begin position="217"/>
        <end position="250"/>
    </location>
</feature>
<sequence length="565" mass="61119">MAHQTTKAVISLSSFAFAVMMIGIHETGRFFPWVHGFALAFAIALVVGGEQGLSPRAAAGAGAIGAVAIRSVIYLWPASMIGMDPDVYALGVNQVMRTGTLEPIAQSLPKYAILSEFHMFNAAVSLVAGFNGGDVLLPTVIISGLLLPLTAVAIAFRWYSGPYQSLVVGVCVIIAGISALSVSFGYLPIVQSIAVLTWCPTIIFLTRWVVNENRRDFIGFLLGLTVALAAHKISIFIPFLISSLALVLYITQSLLWRPNPNLQWRQIHPQRALLLTIAFALALVIQWGFITNFLKSVIISKAIPLLTGGVSVVPKDSPALAAEVSNPGIAGIIIRRAHYLVLLPTVSIAGVWLWYGRRDWYTSFLVSAAAVPIILAGISIAGVSVVAPRRVLFYGLVVFAPILGIAIAKLRDHVPHQGPALVAIIVLMLLIPQLGASLAPDFPGQSRQYLTSGEVTGKNAFMQYSHEPVAMDYYYAIETVEFDSSAAIVLKVPNSESGVIPLNDLLLNATLVESSTQAVLLRNNVEIIRFHRGNYRLHWNPVDQMTVSPRFNRTYDNGQTVGFTA</sequence>
<evidence type="ECO:0008006" key="4">
    <source>
        <dbReference type="Google" id="ProtNLM"/>
    </source>
</evidence>
<name>A0ABD5RHJ7_9EURY</name>
<feature type="transmembrane region" description="Helical" evidence="1">
    <location>
        <begin position="57"/>
        <end position="76"/>
    </location>
</feature>
<dbReference type="EMBL" id="JBHSQH010000001">
    <property type="protein sequence ID" value="MFC5970059.1"/>
    <property type="molecule type" value="Genomic_DNA"/>
</dbReference>
<feature type="transmembrane region" description="Helical" evidence="1">
    <location>
        <begin position="135"/>
        <end position="159"/>
    </location>
</feature>
<feature type="transmembrane region" description="Helical" evidence="1">
    <location>
        <begin position="270"/>
        <end position="294"/>
    </location>
</feature>
<evidence type="ECO:0000256" key="1">
    <source>
        <dbReference type="SAM" id="Phobius"/>
    </source>
</evidence>